<feature type="non-terminal residue" evidence="8">
    <location>
        <position position="1"/>
    </location>
</feature>
<keyword evidence="4 7" id="KW-1133">Transmembrane helix</keyword>
<comment type="subcellular location">
    <subcellularLocation>
        <location evidence="1">Membrane</location>
        <topology evidence="1">Multi-pass membrane protein</topology>
    </subcellularLocation>
</comment>
<protein>
    <submittedName>
        <fullName evidence="8">Aquaporin Z</fullName>
    </submittedName>
</protein>
<dbReference type="PANTHER" id="PTHR45724">
    <property type="entry name" value="AQUAPORIN NIP2-1"/>
    <property type="match status" value="1"/>
</dbReference>
<feature type="transmembrane region" description="Helical" evidence="7">
    <location>
        <begin position="32"/>
        <end position="51"/>
    </location>
</feature>
<evidence type="ECO:0000256" key="6">
    <source>
        <dbReference type="RuleBase" id="RU000477"/>
    </source>
</evidence>
<dbReference type="GO" id="GO:0016020">
    <property type="term" value="C:membrane"/>
    <property type="evidence" value="ECO:0007669"/>
    <property type="project" value="UniProtKB-SubCell"/>
</dbReference>
<dbReference type="SUPFAM" id="SSF81338">
    <property type="entry name" value="Aquaporin-like"/>
    <property type="match status" value="1"/>
</dbReference>
<gene>
    <name evidence="8" type="ORF">AVDCRST_MAG59-3930</name>
</gene>
<dbReference type="InterPro" id="IPR022357">
    <property type="entry name" value="MIP_CS"/>
</dbReference>
<evidence type="ECO:0000256" key="1">
    <source>
        <dbReference type="ARBA" id="ARBA00004141"/>
    </source>
</evidence>
<keyword evidence="5 7" id="KW-0472">Membrane</keyword>
<evidence type="ECO:0000256" key="3">
    <source>
        <dbReference type="ARBA" id="ARBA00022692"/>
    </source>
</evidence>
<dbReference type="Pfam" id="PF00230">
    <property type="entry name" value="MIP"/>
    <property type="match status" value="1"/>
</dbReference>
<reference evidence="8" key="1">
    <citation type="submission" date="2020-02" db="EMBL/GenBank/DDBJ databases">
        <authorList>
            <person name="Meier V. D."/>
        </authorList>
    </citation>
    <scope>NUCLEOTIDE SEQUENCE</scope>
    <source>
        <strain evidence="8">AVDCRST_MAG59</strain>
    </source>
</reference>
<evidence type="ECO:0000256" key="7">
    <source>
        <dbReference type="SAM" id="Phobius"/>
    </source>
</evidence>
<dbReference type="PRINTS" id="PR00783">
    <property type="entry name" value="MINTRINSICP"/>
</dbReference>
<dbReference type="AlphaFoldDB" id="A0A6J4VBS7"/>
<feature type="transmembrane region" description="Helical" evidence="7">
    <location>
        <begin position="94"/>
        <end position="119"/>
    </location>
</feature>
<dbReference type="PROSITE" id="PS00221">
    <property type="entry name" value="MIP"/>
    <property type="match status" value="1"/>
</dbReference>
<dbReference type="InterPro" id="IPR023271">
    <property type="entry name" value="Aquaporin-like"/>
</dbReference>
<evidence type="ECO:0000313" key="8">
    <source>
        <dbReference type="EMBL" id="CAA9574501.1"/>
    </source>
</evidence>
<dbReference type="EMBL" id="CADCWF010000285">
    <property type="protein sequence ID" value="CAA9574501.1"/>
    <property type="molecule type" value="Genomic_DNA"/>
</dbReference>
<feature type="transmembrane region" description="Helical" evidence="7">
    <location>
        <begin position="63"/>
        <end position="88"/>
    </location>
</feature>
<keyword evidence="2 6" id="KW-0813">Transport</keyword>
<dbReference type="GO" id="GO:0015267">
    <property type="term" value="F:channel activity"/>
    <property type="evidence" value="ECO:0007669"/>
    <property type="project" value="InterPro"/>
</dbReference>
<evidence type="ECO:0000256" key="2">
    <source>
        <dbReference type="ARBA" id="ARBA00022448"/>
    </source>
</evidence>
<name>A0A6J4VBS7_9BACT</name>
<dbReference type="InterPro" id="IPR000425">
    <property type="entry name" value="MIP"/>
</dbReference>
<dbReference type="Gene3D" id="1.20.1080.10">
    <property type="entry name" value="Glycerol uptake facilitator protein"/>
    <property type="match status" value="1"/>
</dbReference>
<dbReference type="InterPro" id="IPR034294">
    <property type="entry name" value="Aquaporin_transptr"/>
</dbReference>
<proteinExistence type="inferred from homology"/>
<evidence type="ECO:0000256" key="5">
    <source>
        <dbReference type="ARBA" id="ARBA00023136"/>
    </source>
</evidence>
<organism evidence="8">
    <name type="scientific">uncultured Thermomicrobiales bacterium</name>
    <dbReference type="NCBI Taxonomy" id="1645740"/>
    <lineage>
        <taxon>Bacteria</taxon>
        <taxon>Pseudomonadati</taxon>
        <taxon>Thermomicrobiota</taxon>
        <taxon>Thermomicrobia</taxon>
        <taxon>Thermomicrobiales</taxon>
        <taxon>environmental samples</taxon>
    </lineage>
</organism>
<comment type="similarity">
    <text evidence="6">Belongs to the MIP/aquaporin (TC 1.A.8) family.</text>
</comment>
<keyword evidence="3 6" id="KW-0812">Transmembrane</keyword>
<dbReference type="PANTHER" id="PTHR45724:SF13">
    <property type="entry name" value="AQUAPORIN NIP1-1-RELATED"/>
    <property type="match status" value="1"/>
</dbReference>
<evidence type="ECO:0000256" key="4">
    <source>
        <dbReference type="ARBA" id="ARBA00022989"/>
    </source>
</evidence>
<accession>A0A6J4VBS7</accession>
<sequence>ATGHISGAHFNPAVTLGFAVGRHFPWPLVPQYWAAQLLGGLTASLLLRGLFGDVAGLGATLPFAGAGQSFVLEIVLTLILMVVITAVATDTRAVGQAAAIAIGGTIGLEALWAGPISGASMNPARSLAPAIASGTWQHQWLYVLGPAIGAAVGVLVYQFIRGESIGEDADG</sequence>
<feature type="transmembrane region" description="Helical" evidence="7">
    <location>
        <begin position="140"/>
        <end position="160"/>
    </location>
</feature>